<dbReference type="PANTHER" id="PTHR45918">
    <property type="entry name" value="ALPHA-1,3/1,6-MANNOSYLTRANSFERASE ALG2"/>
    <property type="match status" value="1"/>
</dbReference>
<evidence type="ECO:0000313" key="6">
    <source>
        <dbReference type="Proteomes" id="UP000051952"/>
    </source>
</evidence>
<organism evidence="5 6">
    <name type="scientific">Bodo saltans</name>
    <name type="common">Flagellated protozoan</name>
    <dbReference type="NCBI Taxonomy" id="75058"/>
    <lineage>
        <taxon>Eukaryota</taxon>
        <taxon>Discoba</taxon>
        <taxon>Euglenozoa</taxon>
        <taxon>Kinetoplastea</taxon>
        <taxon>Metakinetoplastina</taxon>
        <taxon>Eubodonida</taxon>
        <taxon>Bodonidae</taxon>
        <taxon>Bodo</taxon>
    </lineage>
</organism>
<comment type="catalytic activity">
    <reaction evidence="3">
        <text>an alpha-D-Man-(1-&gt;3)-beta-D-Man-(1-&gt;4)-beta-D-GlcNAc-(1-&gt;4)-alpha-D-GlcNAc-diphospho-di-trans,poly-cis-dolichol + GDP-alpha-D-mannose = an alpha-D-Man-(1-&gt;3)-[alpha-D-Man-(1-&gt;6)]-beta-D-Man-(1-&gt;4)-beta-D-GlcNAc-(1-&gt;4)-alpha-D-GlcNAc-diphospho-di-trans,poly-cis-dolichol + GDP + H(+)</text>
        <dbReference type="Rhea" id="RHEA:29519"/>
        <dbReference type="Rhea" id="RHEA-COMP:19513"/>
        <dbReference type="Rhea" id="RHEA-COMP:19515"/>
        <dbReference type="ChEBI" id="CHEBI:15378"/>
        <dbReference type="ChEBI" id="CHEBI:57527"/>
        <dbReference type="ChEBI" id="CHEBI:58189"/>
        <dbReference type="ChEBI" id="CHEBI:132510"/>
        <dbReference type="ChEBI" id="CHEBI:132511"/>
        <dbReference type="EC" id="2.4.1.257"/>
    </reaction>
    <physiologicalReaction direction="left-to-right" evidence="3">
        <dbReference type="Rhea" id="RHEA:29520"/>
    </physiologicalReaction>
</comment>
<dbReference type="GO" id="GO:0005789">
    <property type="term" value="C:endoplasmic reticulum membrane"/>
    <property type="evidence" value="ECO:0007669"/>
    <property type="project" value="UniProtKB-SubCell"/>
</dbReference>
<dbReference type="EC" id="2.4.1.132" evidence="3"/>
<evidence type="ECO:0000256" key="3">
    <source>
        <dbReference type="RuleBase" id="RU367136"/>
    </source>
</evidence>
<dbReference type="SUPFAM" id="SSF53756">
    <property type="entry name" value="UDP-Glycosyltransferase/glycogen phosphorylase"/>
    <property type="match status" value="1"/>
</dbReference>
<evidence type="ECO:0000259" key="4">
    <source>
        <dbReference type="Pfam" id="PF00534"/>
    </source>
</evidence>
<dbReference type="EMBL" id="CYKH01000205">
    <property type="protein sequence ID" value="CUE86750.1"/>
    <property type="molecule type" value="Genomic_DNA"/>
</dbReference>
<dbReference type="InterPro" id="IPR027054">
    <property type="entry name" value="ALG2"/>
</dbReference>
<keyword evidence="6" id="KW-1185">Reference proteome</keyword>
<dbReference type="PANTHER" id="PTHR45918:SF1">
    <property type="entry name" value="ALPHA-1,3_1,6-MANNOSYLTRANSFERASE ALG2"/>
    <property type="match status" value="1"/>
</dbReference>
<keyword evidence="2 3" id="KW-0808">Transferase</keyword>
<dbReference type="Gene3D" id="3.40.50.2000">
    <property type="entry name" value="Glycogen Phosphorylase B"/>
    <property type="match status" value="1"/>
</dbReference>
<reference evidence="6" key="1">
    <citation type="submission" date="2015-09" db="EMBL/GenBank/DDBJ databases">
        <authorList>
            <consortium name="Pathogen Informatics"/>
        </authorList>
    </citation>
    <scope>NUCLEOTIDE SEQUENCE [LARGE SCALE GENOMIC DNA]</scope>
    <source>
        <strain evidence="6">Lake Konstanz</strain>
    </source>
</reference>
<dbReference type="Pfam" id="PF00534">
    <property type="entry name" value="Glycos_transf_1"/>
    <property type="match status" value="1"/>
</dbReference>
<comment type="subcellular location">
    <subcellularLocation>
        <location evidence="3">Endoplasmic reticulum membrane</location>
        <topology evidence="3">Single-pass membrane protein</topology>
    </subcellularLocation>
</comment>
<gene>
    <name evidence="5" type="ORF">BSAL_56885</name>
</gene>
<comment type="similarity">
    <text evidence="3">Belongs to the glycosyltransferase group 1 family.</text>
</comment>
<dbReference type="OrthoDB" id="448893at2759"/>
<dbReference type="OMA" id="AMYMKCP"/>
<comment type="function">
    <text evidence="3">Mannosylates Man(2)GlcNAc(2)-dolichol diphosphate and Man(1)GlcNAc(2)-dolichol diphosphate to form Man(3)GlcNAc(2)-dolichol diphosphate.</text>
</comment>
<dbReference type="Proteomes" id="UP000051952">
    <property type="component" value="Unassembled WGS sequence"/>
</dbReference>
<dbReference type="GO" id="GO:0102704">
    <property type="term" value="F:GDP-Man:Man(2)GlcNAc(2)-PP-Dol alpha-1,6-mannosyltransferase activity"/>
    <property type="evidence" value="ECO:0007669"/>
    <property type="project" value="UniProtKB-UniRule"/>
</dbReference>
<dbReference type="EC" id="2.4.1.257" evidence="3"/>
<proteinExistence type="inferred from homology"/>
<comment type="catalytic activity">
    <reaction evidence="3">
        <text>a beta-D-Man-(1-&gt;4)-beta-D-GlcNAc-(1-&gt;4)-alpha-D-GlcNAc-diphospho-di-trans,poly-cis-dolichol + GDP-alpha-D-mannose = an alpha-D-Man-(1-&gt;3)-beta-D-Man-(1-&gt;4)-beta-D-GlcNAc-(1-&gt;4)-alpha-D-GlcNAc-diphospho-di-trans,poly-cis-dolichol + GDP + H(+)</text>
        <dbReference type="Rhea" id="RHEA:29515"/>
        <dbReference type="Rhea" id="RHEA-COMP:19511"/>
        <dbReference type="Rhea" id="RHEA-COMP:19513"/>
        <dbReference type="ChEBI" id="CHEBI:15378"/>
        <dbReference type="ChEBI" id="CHEBI:57527"/>
        <dbReference type="ChEBI" id="CHEBI:58189"/>
        <dbReference type="ChEBI" id="CHEBI:58472"/>
        <dbReference type="ChEBI" id="CHEBI:132510"/>
        <dbReference type="EC" id="2.4.1.132"/>
    </reaction>
    <physiologicalReaction direction="left-to-right" evidence="3">
        <dbReference type="Rhea" id="RHEA:29516"/>
    </physiologicalReaction>
</comment>
<comment type="pathway">
    <text evidence="3">Protein modification; protein glycosylation.</text>
</comment>
<evidence type="ECO:0000256" key="2">
    <source>
        <dbReference type="ARBA" id="ARBA00022679"/>
    </source>
</evidence>
<dbReference type="InterPro" id="IPR001296">
    <property type="entry name" value="Glyco_trans_1"/>
</dbReference>
<protein>
    <recommendedName>
        <fullName evidence="3">Alpha-1,3/1,6-mannosyltransferase ALG2</fullName>
        <ecNumber evidence="3">2.4.1.132</ecNumber>
        <ecNumber evidence="3">2.4.1.257</ecNumber>
    </recommendedName>
    <alternativeName>
        <fullName evidence="3">GDP-Man:Man(1)GlcNAc(2)-PP-Dol alpha-1,3-mannosyltransferase</fullName>
    </alternativeName>
</protein>
<dbReference type="VEuPathDB" id="TriTrypDB:BSAL_56885"/>
<keyword evidence="1 3" id="KW-0328">Glycosyltransferase</keyword>
<sequence length="508" mass="56274">MFPLLVALAVVVAGVLIQRFLHYALMRMKRLAGRKLSGEAMMDVVFLHPDLGLGGAERLVVDAVVGLQSQQEVHKKIRCTMVTNHHEPQRAFQETRDGTIKVVVHGSWIPRHIAHRGLVLCATMRMIFAAVVTCIQSPRTDVFIVDQVSAAVPVLKLLCPSSAVLFYCHFPDQLCDPSRAKNRQRSLLHRTYRNVFDAIEAFTMRFSDSIVCNSKFSRGVTVDTFPSLASKIHSEEDIFYPPINIASATAKPLPPRHGEAVSVNPFENLDDAELSRLFLKHRCCFVSLNRYERKKNIALALEAFATLIGRLKSTATTATTDALVSADDLLLVVAGGYDPRLAENVDHYTELVTLSNTLGIEKHCVFLRSIESSTKHLLLSRAQCIVYTPSGEHFGIVPIEAMAFGKVVLAVNDGGPMESVTNTDRYGFLRPPQPAAFAEVMSMVAHDVNGTLVRRIGAAAKARCQEQFSLNSFSTRLMQRLLLLRSNVTDKKLGLGTYSIKKMVSKQE</sequence>
<evidence type="ECO:0000313" key="5">
    <source>
        <dbReference type="EMBL" id="CUE86750.1"/>
    </source>
</evidence>
<dbReference type="UniPathway" id="UPA00378"/>
<name>A0A0S4INF7_BODSA</name>
<accession>A0A0S4INF7</accession>
<dbReference type="AlphaFoldDB" id="A0A0S4INF7"/>
<dbReference type="GO" id="GO:0004378">
    <property type="term" value="F:GDP-Man:Man(1)GlcNAc(2)-PP-Dol alpha-1,3-mannosyltransferase activity"/>
    <property type="evidence" value="ECO:0007669"/>
    <property type="project" value="UniProtKB-UniRule"/>
</dbReference>
<evidence type="ECO:0000256" key="1">
    <source>
        <dbReference type="ARBA" id="ARBA00022676"/>
    </source>
</evidence>
<feature type="domain" description="Glycosyl transferase family 1" evidence="4">
    <location>
        <begin position="285"/>
        <end position="461"/>
    </location>
</feature>